<evidence type="ECO:0000256" key="2">
    <source>
        <dbReference type="PROSITE-ProRule" id="PRU00335"/>
    </source>
</evidence>
<dbReference type="SUPFAM" id="SSF46689">
    <property type="entry name" value="Homeodomain-like"/>
    <property type="match status" value="1"/>
</dbReference>
<dbReference type="Gene3D" id="1.10.10.60">
    <property type="entry name" value="Homeodomain-like"/>
    <property type="match status" value="1"/>
</dbReference>
<evidence type="ECO:0000259" key="4">
    <source>
        <dbReference type="PROSITE" id="PS50977"/>
    </source>
</evidence>
<dbReference type="RefSeq" id="WP_337954646.1">
    <property type="nucleotide sequence ID" value="NZ_VENJ01000010.1"/>
</dbReference>
<dbReference type="GO" id="GO:0000976">
    <property type="term" value="F:transcription cis-regulatory region binding"/>
    <property type="evidence" value="ECO:0007669"/>
    <property type="project" value="TreeGrafter"/>
</dbReference>
<accession>A0A7C9HB07</accession>
<evidence type="ECO:0000313" key="5">
    <source>
        <dbReference type="EMBL" id="MTJ04624.1"/>
    </source>
</evidence>
<dbReference type="PANTHER" id="PTHR30055">
    <property type="entry name" value="HTH-TYPE TRANSCRIPTIONAL REGULATOR RUTR"/>
    <property type="match status" value="1"/>
</dbReference>
<feature type="region of interest" description="Disordered" evidence="3">
    <location>
        <begin position="1"/>
        <end position="23"/>
    </location>
</feature>
<feature type="domain" description="HTH tetR-type" evidence="4">
    <location>
        <begin position="22"/>
        <end position="82"/>
    </location>
</feature>
<organism evidence="5 6">
    <name type="scientific">Sediminimonas qiaohouensis</name>
    <dbReference type="NCBI Taxonomy" id="552061"/>
    <lineage>
        <taxon>Bacteria</taxon>
        <taxon>Pseudomonadati</taxon>
        <taxon>Pseudomonadota</taxon>
        <taxon>Alphaproteobacteria</taxon>
        <taxon>Rhodobacterales</taxon>
        <taxon>Roseobacteraceae</taxon>
        <taxon>Sediminimonas</taxon>
    </lineage>
</organism>
<dbReference type="PROSITE" id="PS50977">
    <property type="entry name" value="HTH_TETR_2"/>
    <property type="match status" value="1"/>
</dbReference>
<evidence type="ECO:0000256" key="1">
    <source>
        <dbReference type="ARBA" id="ARBA00023125"/>
    </source>
</evidence>
<dbReference type="InterPro" id="IPR039536">
    <property type="entry name" value="TetR_C_Proteobacteria"/>
</dbReference>
<dbReference type="InterPro" id="IPR009057">
    <property type="entry name" value="Homeodomain-like_sf"/>
</dbReference>
<comment type="caution">
    <text evidence="5">The sequence shown here is derived from an EMBL/GenBank/DDBJ whole genome shotgun (WGS) entry which is preliminary data.</text>
</comment>
<dbReference type="InterPro" id="IPR001647">
    <property type="entry name" value="HTH_TetR"/>
</dbReference>
<keyword evidence="1 2" id="KW-0238">DNA-binding</keyword>
<dbReference type="GO" id="GO:0003700">
    <property type="term" value="F:DNA-binding transcription factor activity"/>
    <property type="evidence" value="ECO:0007669"/>
    <property type="project" value="TreeGrafter"/>
</dbReference>
<evidence type="ECO:0000256" key="3">
    <source>
        <dbReference type="SAM" id="MobiDB-lite"/>
    </source>
</evidence>
<dbReference type="PANTHER" id="PTHR30055:SF146">
    <property type="entry name" value="HTH-TYPE TRANSCRIPTIONAL DUAL REGULATOR CECR"/>
    <property type="match status" value="1"/>
</dbReference>
<dbReference type="Pfam" id="PF00440">
    <property type="entry name" value="TetR_N"/>
    <property type="match status" value="1"/>
</dbReference>
<dbReference type="Gene3D" id="1.10.357.10">
    <property type="entry name" value="Tetracycline Repressor, domain 2"/>
    <property type="match status" value="1"/>
</dbReference>
<dbReference type="PRINTS" id="PR00455">
    <property type="entry name" value="HTHTETR"/>
</dbReference>
<dbReference type="AlphaFoldDB" id="A0A7C9HB07"/>
<reference evidence="5 6" key="1">
    <citation type="submission" date="2019-06" db="EMBL/GenBank/DDBJ databases">
        <title>Enrichment of Autotrophic Halophilic Microorganisms from Red Sea Brine Pool Using Microbial Electrosynthesis System.</title>
        <authorList>
            <person name="Alqahtani M.F."/>
            <person name="Bajracharya S."/>
            <person name="Katuri K.P."/>
            <person name="Ali M."/>
            <person name="Saikaly P.E."/>
        </authorList>
    </citation>
    <scope>NUCLEOTIDE SEQUENCE [LARGE SCALE GENOMIC DNA]</scope>
    <source>
        <strain evidence="5">MES6</strain>
    </source>
</reference>
<name>A0A7C9HB07_9RHOB</name>
<feature type="DNA-binding region" description="H-T-H motif" evidence="2">
    <location>
        <begin position="45"/>
        <end position="64"/>
    </location>
</feature>
<dbReference type="Pfam" id="PF14246">
    <property type="entry name" value="TetR_C_7"/>
    <property type="match status" value="1"/>
</dbReference>
<gene>
    <name evidence="5" type="ORF">FH759_08025</name>
</gene>
<dbReference type="Proteomes" id="UP000483078">
    <property type="component" value="Unassembled WGS sequence"/>
</dbReference>
<sequence>MELYRSPDMADETSAPQATRRQERRRELLDKARELFVTHGYEHTSLDMIIAETGGSRRNIYELFGNKKTLFKAVMQDQIDTILTKIQVPDPAADPRPIQQQLEALGTAFLTGLMAPAALQTMRQFVVYASEWPELSREAYAAGPAILHARLETYLTALAAKGDLVLADIPTAARILAEMFKGGLDLEALMTHQYTVPHHKIEKQVRAAVDMFLNGTLPR</sequence>
<dbReference type="EMBL" id="VENJ01000010">
    <property type="protein sequence ID" value="MTJ04624.1"/>
    <property type="molecule type" value="Genomic_DNA"/>
</dbReference>
<evidence type="ECO:0000313" key="6">
    <source>
        <dbReference type="Proteomes" id="UP000483078"/>
    </source>
</evidence>
<proteinExistence type="predicted"/>
<dbReference type="InterPro" id="IPR050109">
    <property type="entry name" value="HTH-type_TetR-like_transc_reg"/>
</dbReference>
<protein>
    <submittedName>
        <fullName evidence="5">TetR/AcrR family transcriptional regulator</fullName>
    </submittedName>
</protein>